<proteinExistence type="inferred from homology"/>
<accession>D3BGM9</accession>
<evidence type="ECO:0000256" key="4">
    <source>
        <dbReference type="ARBA" id="ARBA00022989"/>
    </source>
</evidence>
<evidence type="ECO:0008006" key="9">
    <source>
        <dbReference type="Google" id="ProtNLM"/>
    </source>
</evidence>
<name>D3BGM9_HETP5</name>
<evidence type="ECO:0000256" key="6">
    <source>
        <dbReference type="SAM" id="Phobius"/>
    </source>
</evidence>
<dbReference type="InterPro" id="IPR042416">
    <property type="entry name" value="OSTC"/>
</dbReference>
<comment type="subcellular location">
    <subcellularLocation>
        <location evidence="1">Membrane</location>
        <topology evidence="1">Multi-pass membrane protein</topology>
    </subcellularLocation>
</comment>
<protein>
    <recommendedName>
        <fullName evidence="9">Oligosaccharyltransferase complex subunit</fullName>
    </recommendedName>
</protein>
<keyword evidence="4 6" id="KW-1133">Transmembrane helix</keyword>
<organism evidence="7 8">
    <name type="scientific">Heterostelium pallidum (strain ATCC 26659 / Pp 5 / PN500)</name>
    <name type="common">Cellular slime mold</name>
    <name type="synonym">Polysphondylium pallidum</name>
    <dbReference type="NCBI Taxonomy" id="670386"/>
    <lineage>
        <taxon>Eukaryota</taxon>
        <taxon>Amoebozoa</taxon>
        <taxon>Evosea</taxon>
        <taxon>Eumycetozoa</taxon>
        <taxon>Dictyostelia</taxon>
        <taxon>Acytosteliales</taxon>
        <taxon>Acytosteliaceae</taxon>
        <taxon>Heterostelium</taxon>
    </lineage>
</organism>
<keyword evidence="3 6" id="KW-0812">Transmembrane</keyword>
<dbReference type="GO" id="GO:0008250">
    <property type="term" value="C:oligosaccharyltransferase complex"/>
    <property type="evidence" value="ECO:0007669"/>
    <property type="project" value="InterPro"/>
</dbReference>
<reference evidence="7 8" key="1">
    <citation type="journal article" date="2011" name="Genome Res.">
        <title>Phylogeny-wide analysis of social amoeba genomes highlights ancient origins for complex intercellular communication.</title>
        <authorList>
            <person name="Heidel A.J."/>
            <person name="Lawal H.M."/>
            <person name="Felder M."/>
            <person name="Schilde C."/>
            <person name="Helps N.R."/>
            <person name="Tunggal B."/>
            <person name="Rivero F."/>
            <person name="John U."/>
            <person name="Schleicher M."/>
            <person name="Eichinger L."/>
            <person name="Platzer M."/>
            <person name="Noegel A.A."/>
            <person name="Schaap P."/>
            <person name="Gloeckner G."/>
        </authorList>
    </citation>
    <scope>NUCLEOTIDE SEQUENCE [LARGE SCALE GENOMIC DNA]</scope>
    <source>
        <strain evidence="8">ATCC 26659 / Pp 5 / PN500</strain>
    </source>
</reference>
<dbReference type="PANTHER" id="PTHR13160:SF4">
    <property type="entry name" value="OLIGOSACCHARYLTRANSFERASE COMPLEX SUBUNIT OSTC"/>
    <property type="match status" value="1"/>
</dbReference>
<evidence type="ECO:0000256" key="3">
    <source>
        <dbReference type="ARBA" id="ARBA00022692"/>
    </source>
</evidence>
<dbReference type="Proteomes" id="UP000001396">
    <property type="component" value="Unassembled WGS sequence"/>
</dbReference>
<keyword evidence="8" id="KW-1185">Reference proteome</keyword>
<dbReference type="RefSeq" id="XP_020431384.1">
    <property type="nucleotide sequence ID" value="XM_020578515.1"/>
</dbReference>
<evidence type="ECO:0000256" key="5">
    <source>
        <dbReference type="ARBA" id="ARBA00023136"/>
    </source>
</evidence>
<evidence type="ECO:0000313" key="7">
    <source>
        <dbReference type="EMBL" id="EFA79263.1"/>
    </source>
</evidence>
<comment type="similarity">
    <text evidence="2">Belongs to the OSTC family.</text>
</comment>
<dbReference type="InParanoid" id="D3BGM9"/>
<feature type="transmembrane region" description="Helical" evidence="6">
    <location>
        <begin position="114"/>
        <end position="133"/>
    </location>
</feature>
<dbReference type="EMBL" id="ADBJ01000035">
    <property type="protein sequence ID" value="EFA79263.1"/>
    <property type="molecule type" value="Genomic_DNA"/>
</dbReference>
<gene>
    <name evidence="7" type="ORF">PPL_07681</name>
</gene>
<dbReference type="GeneID" id="31363162"/>
<evidence type="ECO:0000313" key="8">
    <source>
        <dbReference type="Proteomes" id="UP000001396"/>
    </source>
</evidence>
<evidence type="ECO:0000256" key="1">
    <source>
        <dbReference type="ARBA" id="ARBA00004141"/>
    </source>
</evidence>
<sequence length="143" mass="16188">MSGLLELPFHFIRVPKMRLKTPNVEAPSPMVVFTFIFFTYFLVSSGIIYDLIVEPPSIGYVQDEKGNSKPQVFQMYRINGQYIIEGLSAGTIFALGALGFIILDMNKKKNNNYLFILGLVLVVATYNIAIVFLRMKIPGYGYF</sequence>
<dbReference type="STRING" id="670386.D3BGM9"/>
<dbReference type="OMA" id="CWIFMRM"/>
<dbReference type="Pfam" id="PF04756">
    <property type="entry name" value="OST3_OST6"/>
    <property type="match status" value="1"/>
</dbReference>
<feature type="transmembrane region" description="Helical" evidence="6">
    <location>
        <begin position="30"/>
        <end position="52"/>
    </location>
</feature>
<dbReference type="AlphaFoldDB" id="D3BGM9"/>
<dbReference type="PANTHER" id="PTHR13160">
    <property type="entry name" value="OLIGOSACCHARYLTRANSFERASE COMPLEX SUBUNIT OSTC"/>
    <property type="match status" value="1"/>
</dbReference>
<dbReference type="InterPro" id="IPR021149">
    <property type="entry name" value="OligosaccharylTrfase_OST3/OST6"/>
</dbReference>
<keyword evidence="5 6" id="KW-0472">Membrane</keyword>
<evidence type="ECO:0000256" key="2">
    <source>
        <dbReference type="ARBA" id="ARBA00009376"/>
    </source>
</evidence>
<comment type="caution">
    <text evidence="7">The sequence shown here is derived from an EMBL/GenBank/DDBJ whole genome shotgun (WGS) entry which is preliminary data.</text>
</comment>
<feature type="transmembrane region" description="Helical" evidence="6">
    <location>
        <begin position="82"/>
        <end position="102"/>
    </location>
</feature>